<dbReference type="GO" id="GO:0051539">
    <property type="term" value="F:4 iron, 4 sulfur cluster binding"/>
    <property type="evidence" value="ECO:0007669"/>
    <property type="project" value="UniProtKB-UniRule"/>
</dbReference>
<evidence type="ECO:0000256" key="12">
    <source>
        <dbReference type="HAMAP-Rule" id="MF_01479"/>
    </source>
</evidence>
<comment type="similarity">
    <text evidence="2 12">Belongs to the WhiB family.</text>
</comment>
<dbReference type="Proteomes" id="UP000671119">
    <property type="component" value="Unassembled WGS sequence"/>
</dbReference>
<evidence type="ECO:0000313" key="18">
    <source>
        <dbReference type="EMBL" id="COW27766.1"/>
    </source>
</evidence>
<evidence type="ECO:0000313" key="17">
    <source>
        <dbReference type="EMBL" id="CNV47274.1"/>
    </source>
</evidence>
<evidence type="ECO:0000256" key="11">
    <source>
        <dbReference type="ARBA" id="ARBA00023163"/>
    </source>
</evidence>
<keyword evidence="6 12" id="KW-0408">Iron</keyword>
<evidence type="ECO:0000256" key="5">
    <source>
        <dbReference type="ARBA" id="ARBA00022723"/>
    </source>
</evidence>
<evidence type="ECO:0000313" key="30">
    <source>
        <dbReference type="Proteomes" id="UP000189452"/>
    </source>
</evidence>
<dbReference type="OMA" id="EEYGVWA"/>
<reference evidence="22" key="6">
    <citation type="submission" date="2018-07" db="EMBL/GenBank/DDBJ databases">
        <authorList>
            <person name="Shah S."/>
            <person name="Brown T."/>
            <person name="Auld S."/>
            <person name="Bratton K."/>
            <person name="Narechania A."/>
            <person name="Mathema B."/>
            <person name="Gandhi N."/>
        </authorList>
    </citation>
    <scope>NUCLEOTIDE SEQUENCE</scope>
    <source>
        <strain evidence="22">32301_S10</strain>
    </source>
</reference>
<evidence type="ECO:0000313" key="15">
    <source>
        <dbReference type="EMBL" id="CFE50877.1"/>
    </source>
</evidence>
<reference evidence="18" key="1">
    <citation type="submission" date="2015-03" db="EMBL/GenBank/DDBJ databases">
        <authorList>
            <person name="Murphy D."/>
        </authorList>
    </citation>
    <scope>NUCLEOTIDE SEQUENCE [LARGE SCALE GENOMIC DNA]</scope>
    <source>
        <strain evidence="18">K00500041</strain>
    </source>
</reference>
<evidence type="ECO:0000313" key="20">
    <source>
        <dbReference type="EMBL" id="MBP0683566.1"/>
    </source>
</evidence>
<dbReference type="EMBL" id="CSAE01000426">
    <property type="protein sequence ID" value="COW27766.1"/>
    <property type="molecule type" value="Genomic_DNA"/>
</dbReference>
<keyword evidence="10 12" id="KW-1015">Disulfide bond</keyword>
<evidence type="ECO:0000313" key="16">
    <source>
        <dbReference type="EMBL" id="CKT76621.1"/>
    </source>
</evidence>
<keyword evidence="9 12" id="KW-0238">DNA-binding</keyword>
<evidence type="ECO:0000256" key="10">
    <source>
        <dbReference type="ARBA" id="ARBA00023157"/>
    </source>
</evidence>
<dbReference type="SMR" id="A0A045IQI8"/>
<dbReference type="Proteomes" id="UP000256381">
    <property type="component" value="Unassembled WGS sequence"/>
</dbReference>
<comment type="function">
    <text evidence="12">Acts as a transcriptional regulator. Probably redox-responsive. The apo- but not holo-form probably binds DNA.</text>
</comment>
<keyword evidence="3 12" id="KW-0004">4Fe-4S</keyword>
<dbReference type="GO" id="GO:0035731">
    <property type="term" value="F:dinitrosyl-iron complex binding"/>
    <property type="evidence" value="ECO:0007669"/>
    <property type="project" value="UniProtKB-UniRule"/>
</dbReference>
<dbReference type="Proteomes" id="UP000046947">
    <property type="component" value="Unassembled WGS sequence"/>
</dbReference>
<name>A0A045IQI8_MYCTX</name>
<dbReference type="EMBL" id="LR027516">
    <property type="protein sequence ID" value="VCU48225.1"/>
    <property type="molecule type" value="Genomic_DNA"/>
</dbReference>
<comment type="PTM">
    <text evidence="12">Upon Fe-S cluster removal intramolecular disulfide bonds are formed.</text>
</comment>
<dbReference type="GeneID" id="45423982"/>
<feature type="domain" description="4Fe-4S Wbl-type" evidence="13">
    <location>
        <begin position="4"/>
        <end position="77"/>
    </location>
</feature>
<dbReference type="EMBL" id="CSAJ01000872">
    <property type="protein sequence ID" value="COX31606.1"/>
    <property type="molecule type" value="Genomic_DNA"/>
</dbReference>
<reference evidence="20 33" key="8">
    <citation type="submission" date="2021-03" db="EMBL/GenBank/DDBJ databases">
        <title>Whole Genome Sequencing of Mycobacterium tuberculosis clinical isolates from Arunachal Pradesh, India.</title>
        <authorList>
            <person name="Singh S."/>
            <person name="Mudliar S.R."/>
            <person name="Kulsum U."/>
            <person name="Rufai S.B."/>
            <person name="Singh P.K."/>
            <person name="Umpo M."/>
            <person name="Nyori M."/>
        </authorList>
    </citation>
    <scope>NUCLEOTIDE SEQUENCE [LARGE SCALE GENOMIC DNA]</scope>
    <source>
        <strain evidence="20 33">OMICS/BPL/0142/20/SP</strain>
    </source>
</reference>
<dbReference type="Proteomes" id="UP000048289">
    <property type="component" value="Unassembled WGS sequence"/>
</dbReference>
<evidence type="ECO:0000313" key="27">
    <source>
        <dbReference type="Proteomes" id="UP000046947"/>
    </source>
</evidence>
<reference evidence="23 32" key="7">
    <citation type="submission" date="2018-08" db="EMBL/GenBank/DDBJ databases">
        <authorList>
            <person name="Fokvardsen B D."/>
            <person name="Norman A."/>
        </authorList>
    </citation>
    <scope>NUCLEOTIDE SEQUENCE [LARGE SCALE GENOMIC DNA]</scope>
    <source>
        <strain evidence="23 32">DKC2</strain>
    </source>
</reference>
<evidence type="ECO:0000313" key="29">
    <source>
        <dbReference type="Proteomes" id="UP000048948"/>
    </source>
</evidence>
<evidence type="ECO:0000313" key="33">
    <source>
        <dbReference type="Proteomes" id="UP000671119"/>
    </source>
</evidence>
<evidence type="ECO:0000259" key="13">
    <source>
        <dbReference type="PROSITE" id="PS51674"/>
    </source>
</evidence>
<dbReference type="GO" id="GO:0005737">
    <property type="term" value="C:cytoplasm"/>
    <property type="evidence" value="ECO:0007669"/>
    <property type="project" value="UniProtKB-SubCell"/>
</dbReference>
<evidence type="ECO:0000313" key="22">
    <source>
        <dbReference type="EMBL" id="REQ57339.1"/>
    </source>
</evidence>
<evidence type="ECO:0000313" key="32">
    <source>
        <dbReference type="Proteomes" id="UP000300237"/>
    </source>
</evidence>
<keyword evidence="5 12" id="KW-0479">Metal-binding</keyword>
<keyword evidence="4 12" id="KW-0963">Cytoplasm</keyword>
<comment type="cofactor">
    <cofactor evidence="12">
        <name>[4Fe-4S] cluster</name>
        <dbReference type="ChEBI" id="CHEBI:49883"/>
    </cofactor>
    <text evidence="12">Binds 1 [4Fe-4S] cluster per subunit. Following nitrosylation of the [4Fe-4S] cluster binds 1 [4Fe-8(NO)] cluster per subunit.</text>
</comment>
<dbReference type="HAMAP" id="MF_01479">
    <property type="entry name" value="WhiB"/>
    <property type="match status" value="1"/>
</dbReference>
<evidence type="ECO:0000256" key="9">
    <source>
        <dbReference type="ARBA" id="ARBA00023125"/>
    </source>
</evidence>
<sequence>MAHPCATDPELWFGYPDDDGSDGAAKARAYERSATQARIQCLRRCPLLQQRRCAQHAVEHRVEYGVWAGIKLPGGQYRKREQLAAAHDVLRRIAGGEINSRQLPDNAALLARNEGLEVTPVPGVVVHLPIAQVGPQPAA</sequence>
<organism evidence="19 26">
    <name type="scientific">Mycobacterium tuberculosis</name>
    <dbReference type="NCBI Taxonomy" id="1773"/>
    <lineage>
        <taxon>Bacteria</taxon>
        <taxon>Bacillati</taxon>
        <taxon>Actinomycetota</taxon>
        <taxon>Actinomycetes</taxon>
        <taxon>Mycobacteriales</taxon>
        <taxon>Mycobacteriaceae</taxon>
        <taxon>Mycobacterium</taxon>
        <taxon>Mycobacterium tuberculosis complex</taxon>
    </lineage>
</organism>
<feature type="binding site" evidence="12">
    <location>
        <position position="53"/>
    </location>
    <ligand>
        <name>[4Fe-4S] cluster</name>
        <dbReference type="ChEBI" id="CHEBI:49883"/>
    </ligand>
</feature>
<evidence type="ECO:0000256" key="2">
    <source>
        <dbReference type="ARBA" id="ARBA00006597"/>
    </source>
</evidence>
<keyword evidence="7 12" id="KW-0411">Iron-sulfur</keyword>
<dbReference type="PROSITE" id="PS51674">
    <property type="entry name" value="4FE4S_WBL"/>
    <property type="match status" value="1"/>
</dbReference>
<dbReference type="GO" id="GO:0046872">
    <property type="term" value="F:metal ion binding"/>
    <property type="evidence" value="ECO:0007669"/>
    <property type="project" value="UniProtKB-KW"/>
</dbReference>
<proteinExistence type="inferred from homology"/>
<dbReference type="InterPro" id="IPR003482">
    <property type="entry name" value="Whib"/>
</dbReference>
<dbReference type="Pfam" id="PF02467">
    <property type="entry name" value="Whib"/>
    <property type="match status" value="1"/>
</dbReference>
<evidence type="ECO:0000256" key="1">
    <source>
        <dbReference type="ARBA" id="ARBA00004496"/>
    </source>
</evidence>
<evidence type="ECO:0000256" key="6">
    <source>
        <dbReference type="ARBA" id="ARBA00023004"/>
    </source>
</evidence>
<dbReference type="AlphaFoldDB" id="A0A045IQI8"/>
<evidence type="ECO:0000313" key="26">
    <source>
        <dbReference type="Proteomes" id="UP000044938"/>
    </source>
</evidence>
<evidence type="ECO:0000313" key="31">
    <source>
        <dbReference type="Proteomes" id="UP000256381"/>
    </source>
</evidence>
<evidence type="ECO:0000313" key="19">
    <source>
        <dbReference type="EMBL" id="COX31606.1"/>
    </source>
</evidence>
<keyword evidence="11 12" id="KW-0804">Transcription</keyword>
<dbReference type="Proteomes" id="UP000039217">
    <property type="component" value="Unassembled WGS sequence"/>
</dbReference>
<reference evidence="22 31" key="4">
    <citation type="journal article" date="2017" name="N. Engl. J. Med.">
        <title>Transmission of Extensively Drug-Resistant Tuberculosis in South Africa.</title>
        <authorList>
            <person name="Shah N.S."/>
            <person name="Auld S.C."/>
            <person name="Brust J.C."/>
            <person name="Mathema B."/>
            <person name="Ismail N."/>
            <person name="Moodley P."/>
            <person name="Mlisana K."/>
            <person name="Allana S."/>
            <person name="Campbell A."/>
            <person name="Mthiyane T."/>
            <person name="Morris N."/>
            <person name="Mpangase P."/>
            <person name="van der Meulen H."/>
            <person name="Omar S.V."/>
            <person name="Brown T.S."/>
            <person name="Narechania A."/>
            <person name="Shaskina E."/>
            <person name="Kapwata T."/>
            <person name="Kreiswirth B."/>
            <person name="Gandhi N.R."/>
        </authorList>
    </citation>
    <scope>NUCLEOTIDE SEQUENCE [LARGE SCALE GENOMIC DNA]</scope>
    <source>
        <strain evidence="22 31">32301_S10</strain>
    </source>
</reference>
<evidence type="ECO:0000256" key="7">
    <source>
        <dbReference type="ARBA" id="ARBA00023014"/>
    </source>
</evidence>
<dbReference type="EMBL" id="CFOE01000412">
    <property type="protein sequence ID" value="CFE41263.1"/>
    <property type="molecule type" value="Genomic_DNA"/>
</dbReference>
<reference evidence="21 30" key="3">
    <citation type="submission" date="2016-04" db="EMBL/GenBank/DDBJ databases">
        <authorList>
            <person name="Bigi M."/>
            <person name="Bigi F."/>
            <person name="Soria M.A."/>
        </authorList>
    </citation>
    <scope>NUCLEOTIDE SEQUENCE [LARGE SCALE GENOMIC DNA]</scope>
    <source>
        <strain evidence="21 30">6548</strain>
    </source>
</reference>
<evidence type="ECO:0000256" key="3">
    <source>
        <dbReference type="ARBA" id="ARBA00022485"/>
    </source>
</evidence>
<gene>
    <name evidence="19" type="primary">whiB5</name>
    <name evidence="12" type="synonym">whiB</name>
    <name evidence="21" type="ORF">A4S10_00030</name>
    <name evidence="23" type="ORF">DKC2_0025</name>
    <name evidence="22" type="ORF">DSJ38_00910</name>
    <name evidence="17" type="ORF">ERS007661_02473</name>
    <name evidence="14" type="ORF">ERS007681_02825</name>
    <name evidence="15" type="ORF">ERS007688_01815</name>
    <name evidence="18" type="ORF">ERS007703_03256</name>
    <name evidence="19" type="ORF">ERS007720_04281</name>
    <name evidence="16" type="ORF">ERS027646_04112</name>
    <name evidence="20" type="ORF">J8J21_10590</name>
</gene>
<dbReference type="EMBL" id="LWDQ01000001">
    <property type="protein sequence ID" value="OMH57882.1"/>
    <property type="molecule type" value="Genomic_DNA"/>
</dbReference>
<accession>A0A045IQI8</accession>
<evidence type="ECO:0000313" key="21">
    <source>
        <dbReference type="EMBL" id="OMH57882.1"/>
    </source>
</evidence>
<feature type="binding site" evidence="12">
    <location>
        <position position="45"/>
    </location>
    <ligand>
        <name>[4Fe-4S] cluster</name>
        <dbReference type="ChEBI" id="CHEBI:49883"/>
    </ligand>
</feature>
<dbReference type="Proteomes" id="UP000300237">
    <property type="component" value="Chromosome"/>
</dbReference>
<evidence type="ECO:0000313" key="24">
    <source>
        <dbReference type="Proteomes" id="UP000038802"/>
    </source>
</evidence>
<evidence type="ECO:0000256" key="8">
    <source>
        <dbReference type="ARBA" id="ARBA00023015"/>
    </source>
</evidence>
<evidence type="ECO:0000313" key="25">
    <source>
        <dbReference type="Proteomes" id="UP000039217"/>
    </source>
</evidence>
<feature type="binding site" evidence="12">
    <location>
        <position position="41"/>
    </location>
    <ligand>
        <name>[4Fe-4S] cluster</name>
        <dbReference type="ChEBI" id="CHEBI:49883"/>
    </ligand>
</feature>
<reference evidence="24 25" key="2">
    <citation type="submission" date="2015-03" db="EMBL/GenBank/DDBJ databases">
        <authorList>
            <consortium name="Pathogen Informatics"/>
        </authorList>
    </citation>
    <scope>NUCLEOTIDE SEQUENCE [LARGE SCALE GENOMIC DNA]</scope>
    <source>
        <strain evidence="16 29">Bir 172</strain>
        <strain evidence="17 25">D00501624</strain>
        <strain evidence="14 28">G09901357</strain>
        <strain evidence="15 27">H09601792</strain>
        <strain evidence="24">K00500041</strain>
        <strain evidence="19 26">M09401471</strain>
    </source>
</reference>
<comment type="PTM">
    <text evidence="12">The Fe-S cluster can be nitrosylated by nitric oxide (NO).</text>
</comment>
<dbReference type="STRING" id="115862.BBG46_00275"/>
<comment type="subcellular location">
    <subcellularLocation>
        <location evidence="1 12">Cytoplasm</location>
    </subcellularLocation>
</comment>
<dbReference type="EMBL" id="CQQC01000875">
    <property type="protein sequence ID" value="CNV47274.1"/>
    <property type="molecule type" value="Genomic_DNA"/>
</dbReference>
<dbReference type="EMBL" id="QTBD01000009">
    <property type="protein sequence ID" value="REQ57339.1"/>
    <property type="molecule type" value="Genomic_DNA"/>
</dbReference>
<protein>
    <recommendedName>
        <fullName evidence="12">Transcriptional regulator WhiB</fullName>
    </recommendedName>
</protein>
<dbReference type="EMBL" id="JAGIZI010000014">
    <property type="protein sequence ID" value="MBP0683566.1"/>
    <property type="molecule type" value="Genomic_DNA"/>
</dbReference>
<dbReference type="EMBL" id="CNGE01001139">
    <property type="protein sequence ID" value="CKT76621.1"/>
    <property type="molecule type" value="Genomic_DNA"/>
</dbReference>
<dbReference type="Proteomes" id="UP000044938">
    <property type="component" value="Unassembled WGS sequence"/>
</dbReference>
<evidence type="ECO:0000313" key="23">
    <source>
        <dbReference type="EMBL" id="VCU48225.1"/>
    </source>
</evidence>
<evidence type="ECO:0000313" key="14">
    <source>
        <dbReference type="EMBL" id="CFE41263.1"/>
    </source>
</evidence>
<dbReference type="GO" id="GO:0006355">
    <property type="term" value="P:regulation of DNA-templated transcription"/>
    <property type="evidence" value="ECO:0007669"/>
    <property type="project" value="UniProtKB-UniRule"/>
</dbReference>
<keyword evidence="8 12" id="KW-0805">Transcription regulation</keyword>
<feature type="binding site" evidence="12">
    <location>
        <position position="5"/>
    </location>
    <ligand>
        <name>[4Fe-4S] cluster</name>
        <dbReference type="ChEBI" id="CHEBI:49883"/>
    </ligand>
</feature>
<reference evidence="21 30" key="5">
    <citation type="submission" date="2017-02" db="EMBL/GenBank/DDBJ databases">
        <title>Protein polymorphisms may explain contrasting epidemiological fitness of two variants of a multidrug-resistant Mycobacterium tuberculosis strain.</title>
        <authorList>
            <person name="Bigi M.M."/>
            <person name="Lopez B."/>
            <person name="Blanco F.C."/>
            <person name="Sasiain M.C."/>
            <person name="De La Barrera S."/>
            <person name="Ritacco V."/>
            <person name="Bigi F."/>
            <person name="Soria M.A."/>
        </authorList>
    </citation>
    <scope>NUCLEOTIDE SEQUENCE [LARGE SCALE GENOMIC DNA]</scope>
    <source>
        <strain evidence="21 30">6548</strain>
    </source>
</reference>
<dbReference type="Proteomes" id="UP000048948">
    <property type="component" value="Unassembled WGS sequence"/>
</dbReference>
<dbReference type="GO" id="GO:0003677">
    <property type="term" value="F:DNA binding"/>
    <property type="evidence" value="ECO:0007669"/>
    <property type="project" value="UniProtKB-UniRule"/>
</dbReference>
<dbReference type="PATRIC" id="fig|1773.211.peg.4146"/>
<dbReference type="Proteomes" id="UP000189452">
    <property type="component" value="Chromosome"/>
</dbReference>
<dbReference type="RefSeq" id="WP_003400388.1">
    <property type="nucleotide sequence ID" value="NZ_AP017901.1"/>
</dbReference>
<dbReference type="InterPro" id="IPR034768">
    <property type="entry name" value="4FE4S_WBL"/>
</dbReference>
<dbReference type="Proteomes" id="UP000038802">
    <property type="component" value="Unassembled WGS sequence"/>
</dbReference>
<dbReference type="EMBL" id="CFOH01000256">
    <property type="protein sequence ID" value="CFE50877.1"/>
    <property type="molecule type" value="Genomic_DNA"/>
</dbReference>
<evidence type="ECO:0000313" key="28">
    <source>
        <dbReference type="Proteomes" id="UP000048289"/>
    </source>
</evidence>
<evidence type="ECO:0000256" key="4">
    <source>
        <dbReference type="ARBA" id="ARBA00022490"/>
    </source>
</evidence>